<dbReference type="Proteomes" id="UP000007437">
    <property type="component" value="Chromosome"/>
</dbReference>
<reference evidence="1 2" key="1">
    <citation type="journal article" date="2011" name="J. Bacteriol.">
        <title>Complete genome sequence of Burkholderia rhizoxinica, an endosymbiont of Rhizopus microsporus.</title>
        <authorList>
            <person name="Lackner G."/>
            <person name="Moebius N."/>
            <person name="Partida-Martinez L."/>
            <person name="Hertweck C."/>
        </authorList>
    </citation>
    <scope>NUCLEOTIDE SEQUENCE [LARGE SCALE GENOMIC DNA]</scope>
    <source>
        <strain evidence="2">DSM 19002 / CIP 109453 / HKI 454</strain>
    </source>
</reference>
<accession>E5ARV6</accession>
<name>E5ARV6_MYCRK</name>
<dbReference type="HOGENOM" id="CLU_3005402_0_0_4"/>
<evidence type="ECO:0000313" key="1">
    <source>
        <dbReference type="EMBL" id="CBW75338.1"/>
    </source>
</evidence>
<protein>
    <submittedName>
        <fullName evidence="1">Uncharacterized protein</fullName>
    </submittedName>
</protein>
<sequence length="56" mass="6378">MHGKLYSKTSWIANHVASELILERTCQSSVWAGNARSTTKRLLLIADWRNFQTMVG</sequence>
<gene>
    <name evidence="1" type="ordered locus">RBRH_04145</name>
</gene>
<dbReference type="EMBL" id="FR687359">
    <property type="protein sequence ID" value="CBW75338.1"/>
    <property type="molecule type" value="Genomic_DNA"/>
</dbReference>
<dbReference type="AlphaFoldDB" id="E5ARV6"/>
<organism evidence="1 2">
    <name type="scientific">Mycetohabitans rhizoxinica (strain DSM 19002 / CIP 109453 / HKI 454)</name>
    <name type="common">Paraburkholderia rhizoxinica</name>
    <dbReference type="NCBI Taxonomy" id="882378"/>
    <lineage>
        <taxon>Bacteria</taxon>
        <taxon>Pseudomonadati</taxon>
        <taxon>Pseudomonadota</taxon>
        <taxon>Betaproteobacteria</taxon>
        <taxon>Burkholderiales</taxon>
        <taxon>Burkholderiaceae</taxon>
        <taxon>Mycetohabitans</taxon>
    </lineage>
</organism>
<dbReference type="KEGG" id="brh:RBRH_04145"/>
<evidence type="ECO:0000313" key="2">
    <source>
        <dbReference type="Proteomes" id="UP000007437"/>
    </source>
</evidence>
<proteinExistence type="predicted"/>